<dbReference type="GeneID" id="3856117"/>
<dbReference type="InterPro" id="IPR045076">
    <property type="entry name" value="MutS"/>
</dbReference>
<comment type="similarity">
    <text evidence="4">Belongs to the DNA mismatch repair MutS family. Archaeal Muts2 subfamily.</text>
</comment>
<dbReference type="InterPro" id="IPR010994">
    <property type="entry name" value="RuvA_2-like"/>
</dbReference>
<evidence type="ECO:0000256" key="1">
    <source>
        <dbReference type="ARBA" id="ARBA00022741"/>
    </source>
</evidence>
<dbReference type="InterPro" id="IPR000432">
    <property type="entry name" value="DNA_mismatch_repair_MutS_C"/>
</dbReference>
<dbReference type="GO" id="GO:0005524">
    <property type="term" value="F:ATP binding"/>
    <property type="evidence" value="ECO:0007669"/>
    <property type="project" value="UniProtKB-UniRule"/>
</dbReference>
<dbReference type="GO" id="GO:0140664">
    <property type="term" value="F:ATP-dependent DNA damage sensor activity"/>
    <property type="evidence" value="ECO:0007669"/>
    <property type="project" value="InterPro"/>
</dbReference>
<dbReference type="PANTHER" id="PTHR11361">
    <property type="entry name" value="DNA MISMATCH REPAIR PROTEIN MUTS FAMILY MEMBER"/>
    <property type="match status" value="1"/>
</dbReference>
<dbReference type="Gene3D" id="3.40.50.300">
    <property type="entry name" value="P-loop containing nucleotide triphosphate hydrolases"/>
    <property type="match status" value="1"/>
</dbReference>
<dbReference type="Pfam" id="PF00488">
    <property type="entry name" value="MutS_V"/>
    <property type="match status" value="1"/>
</dbReference>
<keyword evidence="3 4" id="KW-0238">DNA-binding</keyword>
<dbReference type="GO" id="GO:0030983">
    <property type="term" value="F:mismatched DNA binding"/>
    <property type="evidence" value="ECO:0007669"/>
    <property type="project" value="InterPro"/>
</dbReference>
<dbReference type="EMBL" id="NGJK01000019">
    <property type="protein sequence ID" value="RAP03525.1"/>
    <property type="molecule type" value="Genomic_DNA"/>
</dbReference>
<dbReference type="GO" id="GO:0016787">
    <property type="term" value="F:hydrolase activity"/>
    <property type="evidence" value="ECO:0007669"/>
    <property type="project" value="UniProtKB-KW"/>
</dbReference>
<organism evidence="6 7">
    <name type="scientific">Methanosphaera stadtmanae</name>
    <dbReference type="NCBI Taxonomy" id="2317"/>
    <lineage>
        <taxon>Archaea</taxon>
        <taxon>Methanobacteriati</taxon>
        <taxon>Methanobacteriota</taxon>
        <taxon>Methanomada group</taxon>
        <taxon>Methanobacteria</taxon>
        <taxon>Methanobacteriales</taxon>
        <taxon>Methanobacteriaceae</taxon>
        <taxon>Methanosphaera</taxon>
    </lineage>
</organism>
<keyword evidence="4" id="KW-0378">Hydrolase</keyword>
<dbReference type="GO" id="GO:0006298">
    <property type="term" value="P:mismatch repair"/>
    <property type="evidence" value="ECO:0007669"/>
    <property type="project" value="InterPro"/>
</dbReference>
<proteinExistence type="inferred from homology"/>
<evidence type="ECO:0000256" key="4">
    <source>
        <dbReference type="HAMAP-Rule" id="MF_00971"/>
    </source>
</evidence>
<evidence type="ECO:0000256" key="3">
    <source>
        <dbReference type="ARBA" id="ARBA00023125"/>
    </source>
</evidence>
<dbReference type="SUPFAM" id="SSF52540">
    <property type="entry name" value="P-loop containing nucleoside triphosphate hydrolases"/>
    <property type="match status" value="1"/>
</dbReference>
<dbReference type="SUPFAM" id="SSF47781">
    <property type="entry name" value="RuvA domain 2-like"/>
    <property type="match status" value="1"/>
</dbReference>
<feature type="binding site" evidence="4">
    <location>
        <begin position="463"/>
        <end position="470"/>
    </location>
    <ligand>
        <name>ATP</name>
        <dbReference type="ChEBI" id="CHEBI:30616"/>
    </ligand>
</feature>
<comment type="cofactor">
    <cofactor evidence="4">
        <name>a divalent metal cation</name>
        <dbReference type="ChEBI" id="CHEBI:60240"/>
    </cofactor>
</comment>
<keyword evidence="1 4" id="KW-0547">Nucleotide-binding</keyword>
<dbReference type="RefSeq" id="WP_011405957.1">
    <property type="nucleotide sequence ID" value="NZ_CAUHHK010000014.1"/>
</dbReference>
<dbReference type="InterPro" id="IPR027417">
    <property type="entry name" value="P-loop_NTPase"/>
</dbReference>
<dbReference type="Gene3D" id="1.10.150.20">
    <property type="entry name" value="5' to 3' exonuclease, C-terminal subdomain"/>
    <property type="match status" value="1"/>
</dbReference>
<dbReference type="Proteomes" id="UP000248557">
    <property type="component" value="Unassembled WGS sequence"/>
</dbReference>
<sequence>MLDIFEIEQIKGVGSKLIDKIIQSYGSYDVFVNSVLEYDIDKLMNIQGLSQKKALEIIRFIHGINEDNFIKTQQAQKIYEDIINKILEFTSTDYARNRVLLLNPTTDYDEIKRTSQLIEKTLDDTANLDYNYIRLLYENIKPLNNDVKPKFNDEYAILCEDYNDYLSLIKRGINKYCNIYPLEDHVSLDDFEFVIYLYNEYNVDPGESANVVSISNDSPDYEIQPNIILEYYRKNRSTLEYVYQLREYLGLESCIDEVLVALDSISLEKKNKKAIIDVVEEIKDEANDTINQQIKEIALEGDEVLQLLNNEGNLPSKIMSIFNEVLDEAKEEITNKTGLIFDPFIIKYPLELDYDEIKRIQENTLANIHLKEYEQEINACVILEKYRKEIEIETEELIHYDYQFTLASFTKFYNLTIPQIKDEYYLEDSLELRLKQQEKIENKEIQPINYNLDNENNIILLTGANSGGKTTLLEMLAQHTIMAHMGLGVCSKKAIIPQTNEVYYFTKKQSLNAGAFETFLTSFIPVAVGNKKKLILIDELESITELEAAVKIIIGFIEHIQDDESYAVIVTHMAPEILKRTENIHIRTDGIEAKGLDSDYNLIVDRSPKINYLANSTPELILKKIYEKSEEPIKSVYKDILDKF</sequence>
<keyword evidence="2 4" id="KW-0067">ATP-binding</keyword>
<evidence type="ECO:0000313" key="6">
    <source>
        <dbReference type="EMBL" id="RAP03525.1"/>
    </source>
</evidence>
<protein>
    <recommendedName>
        <fullName evidence="4">DNA-binding protein MutS2</fullName>
    </recommendedName>
</protein>
<evidence type="ECO:0000313" key="7">
    <source>
        <dbReference type="Proteomes" id="UP000248557"/>
    </source>
</evidence>
<dbReference type="HAMAP" id="MF_00971">
    <property type="entry name" value="MutS2_archaea"/>
    <property type="match status" value="1"/>
</dbReference>
<dbReference type="Pfam" id="PF14520">
    <property type="entry name" value="HHH_5"/>
    <property type="match status" value="1"/>
</dbReference>
<feature type="domain" description="DNA mismatch repair proteins mutS family" evidence="5">
    <location>
        <begin position="456"/>
        <end position="644"/>
    </location>
</feature>
<dbReference type="PIRSF" id="PIRSF029254">
    <property type="entry name" value="MutS_C_archaeal"/>
    <property type="match status" value="1"/>
</dbReference>
<evidence type="ECO:0000256" key="2">
    <source>
        <dbReference type="ARBA" id="ARBA00022840"/>
    </source>
</evidence>
<dbReference type="OMA" id="HYHAKTQ"/>
<gene>
    <name evidence="4" type="primary">mutS2</name>
    <name evidence="6" type="ORF">CA615_01795</name>
</gene>
<name>A0A328Q5R9_9EURY</name>
<evidence type="ECO:0000259" key="5">
    <source>
        <dbReference type="SMART" id="SM00534"/>
    </source>
</evidence>
<dbReference type="SMART" id="SM00534">
    <property type="entry name" value="MUTSac"/>
    <property type="match status" value="1"/>
</dbReference>
<comment type="caution">
    <text evidence="6">The sequence shown here is derived from an EMBL/GenBank/DDBJ whole genome shotgun (WGS) entry which is preliminary data.</text>
</comment>
<dbReference type="InterPro" id="IPR012401">
    <property type="entry name" value="DNA-bd_MutS2_arc"/>
</dbReference>
<comment type="function">
    <text evidence="4">Has ATPase and non-specific DNA-binding activities.</text>
</comment>
<dbReference type="AlphaFoldDB" id="A0A328Q5R9"/>
<accession>A0A328Q5R9</accession>
<reference evidence="6 7" key="1">
    <citation type="submission" date="2017-05" db="EMBL/GenBank/DDBJ databases">
        <title>Host range expansion of the Methanosphaera genus to humans and monogastric animals involves recent and extensive reduction in genome content.</title>
        <authorList>
            <person name="Hoedt E.C."/>
            <person name="Volmer J.G."/>
            <person name="Parks D.H."/>
            <person name="Rosewarne C.P."/>
            <person name="Denman S.E."/>
            <person name="Mcsweeney C.S."/>
            <person name="O Cuiv P."/>
            <person name="Hugenholtz P."/>
            <person name="Tyson G.W."/>
            <person name="Morrison M."/>
        </authorList>
    </citation>
    <scope>NUCLEOTIDE SEQUENCE [LARGE SCALE GENOMIC DNA]</scope>
    <source>
        <strain evidence="6 7">PA5</strain>
    </source>
</reference>
<dbReference type="PANTHER" id="PTHR11361:SF125">
    <property type="entry name" value="DNA-BINDING PROTEIN MUTS2"/>
    <property type="match status" value="1"/>
</dbReference>